<accession>A0A6A6AUI6</accession>
<dbReference type="AlphaFoldDB" id="A0A6A6AUI6"/>
<proteinExistence type="predicted"/>
<keyword evidence="2" id="KW-1133">Transmembrane helix</keyword>
<evidence type="ECO:0000313" key="4">
    <source>
        <dbReference type="Proteomes" id="UP000799771"/>
    </source>
</evidence>
<reference evidence="3" key="1">
    <citation type="journal article" date="2020" name="Stud. Mycol.">
        <title>101 Dothideomycetes genomes: a test case for predicting lifestyles and emergence of pathogens.</title>
        <authorList>
            <person name="Haridas S."/>
            <person name="Albert R."/>
            <person name="Binder M."/>
            <person name="Bloem J."/>
            <person name="Labutti K."/>
            <person name="Salamov A."/>
            <person name="Andreopoulos B."/>
            <person name="Baker S."/>
            <person name="Barry K."/>
            <person name="Bills G."/>
            <person name="Bluhm B."/>
            <person name="Cannon C."/>
            <person name="Castanera R."/>
            <person name="Culley D."/>
            <person name="Daum C."/>
            <person name="Ezra D."/>
            <person name="Gonzalez J."/>
            <person name="Henrissat B."/>
            <person name="Kuo A."/>
            <person name="Liang C."/>
            <person name="Lipzen A."/>
            <person name="Lutzoni F."/>
            <person name="Magnuson J."/>
            <person name="Mondo S."/>
            <person name="Nolan M."/>
            <person name="Ohm R."/>
            <person name="Pangilinan J."/>
            <person name="Park H.-J."/>
            <person name="Ramirez L."/>
            <person name="Alfaro M."/>
            <person name="Sun H."/>
            <person name="Tritt A."/>
            <person name="Yoshinaga Y."/>
            <person name="Zwiers L.-H."/>
            <person name="Turgeon B."/>
            <person name="Goodwin S."/>
            <person name="Spatafora J."/>
            <person name="Crous P."/>
            <person name="Grigoriev I."/>
        </authorList>
    </citation>
    <scope>NUCLEOTIDE SEQUENCE</scope>
    <source>
        <strain evidence="3">CBS 119687</strain>
    </source>
</reference>
<feature type="transmembrane region" description="Helical" evidence="2">
    <location>
        <begin position="81"/>
        <end position="101"/>
    </location>
</feature>
<sequence length="204" mass="22541">MPSPVIPNPELIPSRDAHPPSARYPELPNEFLPTLPSDRTHPFARLAQHPSTRVCMLAMFVLLLALAEWEQPGYLPTVKRLPTILVTLFGAGCMILGALALEHRYEMRTWPWNAVNCWDAWIWDEGEAAGSEDSGPLQPQEEQVTDMELLATTPSSGHPNPHTVPALTLKRFNGEGFHKHNEKIAAVAELTMPGGRRLLDSGAS</sequence>
<protein>
    <submittedName>
        <fullName evidence="3">Uncharacterized protein</fullName>
    </submittedName>
</protein>
<keyword evidence="4" id="KW-1185">Reference proteome</keyword>
<gene>
    <name evidence="3" type="ORF">P153DRAFT_427484</name>
</gene>
<keyword evidence="2" id="KW-0472">Membrane</keyword>
<dbReference type="Proteomes" id="UP000799771">
    <property type="component" value="Unassembled WGS sequence"/>
</dbReference>
<evidence type="ECO:0000256" key="1">
    <source>
        <dbReference type="SAM" id="MobiDB-lite"/>
    </source>
</evidence>
<evidence type="ECO:0000313" key="3">
    <source>
        <dbReference type="EMBL" id="KAF2134868.1"/>
    </source>
</evidence>
<name>A0A6A6AUI6_9PLEO</name>
<dbReference type="EMBL" id="ML977497">
    <property type="protein sequence ID" value="KAF2134868.1"/>
    <property type="molecule type" value="Genomic_DNA"/>
</dbReference>
<keyword evidence="2" id="KW-0812">Transmembrane</keyword>
<organism evidence="3 4">
    <name type="scientific">Dothidotthia symphoricarpi CBS 119687</name>
    <dbReference type="NCBI Taxonomy" id="1392245"/>
    <lineage>
        <taxon>Eukaryota</taxon>
        <taxon>Fungi</taxon>
        <taxon>Dikarya</taxon>
        <taxon>Ascomycota</taxon>
        <taxon>Pezizomycotina</taxon>
        <taxon>Dothideomycetes</taxon>
        <taxon>Pleosporomycetidae</taxon>
        <taxon>Pleosporales</taxon>
        <taxon>Dothidotthiaceae</taxon>
        <taxon>Dothidotthia</taxon>
    </lineage>
</organism>
<feature type="region of interest" description="Disordered" evidence="1">
    <location>
        <begin position="1"/>
        <end position="20"/>
    </location>
</feature>
<dbReference type="RefSeq" id="XP_033529255.1">
    <property type="nucleotide sequence ID" value="XM_033672669.1"/>
</dbReference>
<dbReference type="GeneID" id="54413101"/>
<evidence type="ECO:0000256" key="2">
    <source>
        <dbReference type="SAM" id="Phobius"/>
    </source>
</evidence>